<comment type="caution">
    <text evidence="2">The sequence shown here is derived from an EMBL/GenBank/DDBJ whole genome shotgun (WGS) entry which is preliminary data.</text>
</comment>
<dbReference type="Pfam" id="PF21806">
    <property type="entry name" value="DUF6879"/>
    <property type="match status" value="1"/>
</dbReference>
<feature type="domain" description="DUF6879" evidence="1">
    <location>
        <begin position="5"/>
        <end position="165"/>
    </location>
</feature>
<dbReference type="InterPro" id="IPR049244">
    <property type="entry name" value="DUF6879"/>
</dbReference>
<evidence type="ECO:0000259" key="1">
    <source>
        <dbReference type="Pfam" id="PF21806"/>
    </source>
</evidence>
<evidence type="ECO:0000313" key="2">
    <source>
        <dbReference type="EMBL" id="MBB1245757.1"/>
    </source>
</evidence>
<dbReference type="Proteomes" id="UP000766698">
    <property type="component" value="Unassembled WGS sequence"/>
</dbReference>
<reference evidence="3" key="1">
    <citation type="journal article" date="2020" name="Syst. Appl. Microbiol.">
        <title>Streptomyces alkaliterrae sp. nov., isolated from an alkaline soil, and emended descriptions of Streptomyces alkaliphilus, Streptomyces calidiresistens and Streptomyces durbertensis.</title>
        <authorList>
            <person name="Swiecimska M."/>
            <person name="Golinska P."/>
            <person name="Nouioui I."/>
            <person name="Wypij M."/>
            <person name="Rai M."/>
            <person name="Sangal V."/>
            <person name="Goodfellow M."/>
        </authorList>
    </citation>
    <scope>NUCLEOTIDE SEQUENCE [LARGE SCALE GENOMIC DNA]</scope>
    <source>
        <strain evidence="3">DSM 104538</strain>
    </source>
</reference>
<evidence type="ECO:0000313" key="3">
    <source>
        <dbReference type="Proteomes" id="UP000766698"/>
    </source>
</evidence>
<protein>
    <recommendedName>
        <fullName evidence="1">DUF6879 domain-containing protein</fullName>
    </recommendedName>
</protein>
<name>A0ABR6EKB4_9ACTN</name>
<dbReference type="RefSeq" id="WP_182857055.1">
    <property type="nucleotide sequence ID" value="NZ_WMLF01000338.1"/>
</dbReference>
<accession>A0ABR6EKB4</accession>
<gene>
    <name evidence="2" type="ORF">GL263_19660</name>
</gene>
<organism evidence="2 3">
    <name type="scientific">Streptomyces durbertensis</name>
    <dbReference type="NCBI Taxonomy" id="2448886"/>
    <lineage>
        <taxon>Bacteria</taxon>
        <taxon>Bacillati</taxon>
        <taxon>Actinomycetota</taxon>
        <taxon>Actinomycetes</taxon>
        <taxon>Kitasatosporales</taxon>
        <taxon>Streptomycetaceae</taxon>
        <taxon>Streptomyces</taxon>
    </lineage>
</organism>
<dbReference type="EMBL" id="WMLF01000338">
    <property type="protein sequence ID" value="MBB1245757.1"/>
    <property type="molecule type" value="Genomic_DNA"/>
</dbReference>
<keyword evidence="3" id="KW-1185">Reference proteome</keyword>
<proteinExistence type="predicted"/>
<sequence>MLSGEEFGRLFETFERTAFRLETLDEYDVEEEREEIARFLAGEDMGPDWDDNPWVRSMTDEGKSVERVHVLRSPLTDYLRYELSAYPGNVKAGEDIGIIDLVEQTVSGLPDHDFWLFDDRSVYRMHYTPEGRFVGGELLPADRLAEYQGYRDLALNHAVPFTTYWEQHHGPRT</sequence>